<keyword evidence="1" id="KW-0732">Signal</keyword>
<evidence type="ECO:0000313" key="3">
    <source>
        <dbReference type="Proteomes" id="UP001596160"/>
    </source>
</evidence>
<gene>
    <name evidence="2" type="ORF">ACFPRH_14410</name>
</gene>
<dbReference type="PROSITE" id="PS51257">
    <property type="entry name" value="PROKAR_LIPOPROTEIN"/>
    <property type="match status" value="1"/>
</dbReference>
<proteinExistence type="predicted"/>
<organism evidence="2 3">
    <name type="scientific">Streptomyces amakusaensis</name>
    <dbReference type="NCBI Taxonomy" id="67271"/>
    <lineage>
        <taxon>Bacteria</taxon>
        <taxon>Bacillati</taxon>
        <taxon>Actinomycetota</taxon>
        <taxon>Actinomycetes</taxon>
        <taxon>Kitasatosporales</taxon>
        <taxon>Streptomycetaceae</taxon>
        <taxon>Streptomyces</taxon>
    </lineage>
</organism>
<sequence>MKRMQHSWGRYAVRVLAASVAALLLAGCASADGKREVRRESFPYWEKGAGASQAVKFMRVQVPKGAVEVKGAVRVQPQERVYLLSFLTDEKAAEAVADDLRPEHPLEAKNFSSSLSDDGFAHLDLDLPHEIPDVRSTSVCPPCVGDKRRSHIQGIEMHIEDRADGRARVYLTAY</sequence>
<feature type="chain" id="PRO_5046045897" description="Lipoprotein" evidence="1">
    <location>
        <begin position="32"/>
        <end position="174"/>
    </location>
</feature>
<evidence type="ECO:0000313" key="2">
    <source>
        <dbReference type="EMBL" id="MFC5152931.1"/>
    </source>
</evidence>
<protein>
    <recommendedName>
        <fullName evidence="4">Lipoprotein</fullName>
    </recommendedName>
</protein>
<reference evidence="3" key="1">
    <citation type="journal article" date="2019" name="Int. J. Syst. Evol. Microbiol.">
        <title>The Global Catalogue of Microorganisms (GCM) 10K type strain sequencing project: providing services to taxonomists for standard genome sequencing and annotation.</title>
        <authorList>
            <consortium name="The Broad Institute Genomics Platform"/>
            <consortium name="The Broad Institute Genome Sequencing Center for Infectious Disease"/>
            <person name="Wu L."/>
            <person name="Ma J."/>
        </authorList>
    </citation>
    <scope>NUCLEOTIDE SEQUENCE [LARGE SCALE GENOMIC DNA]</scope>
    <source>
        <strain evidence="3">PCU 266</strain>
    </source>
</reference>
<name>A0ABW0AJ16_9ACTN</name>
<feature type="signal peptide" evidence="1">
    <location>
        <begin position="1"/>
        <end position="31"/>
    </location>
</feature>
<evidence type="ECO:0008006" key="4">
    <source>
        <dbReference type="Google" id="ProtNLM"/>
    </source>
</evidence>
<keyword evidence="3" id="KW-1185">Reference proteome</keyword>
<dbReference type="Proteomes" id="UP001596160">
    <property type="component" value="Unassembled WGS sequence"/>
</dbReference>
<evidence type="ECO:0000256" key="1">
    <source>
        <dbReference type="SAM" id="SignalP"/>
    </source>
</evidence>
<accession>A0ABW0AJ16</accession>
<dbReference type="RefSeq" id="WP_344478872.1">
    <property type="nucleotide sequence ID" value="NZ_BAAASB010000011.1"/>
</dbReference>
<dbReference type="EMBL" id="JBHSKP010000007">
    <property type="protein sequence ID" value="MFC5152931.1"/>
    <property type="molecule type" value="Genomic_DNA"/>
</dbReference>
<comment type="caution">
    <text evidence="2">The sequence shown here is derived from an EMBL/GenBank/DDBJ whole genome shotgun (WGS) entry which is preliminary data.</text>
</comment>